<dbReference type="SMART" id="SM00398">
    <property type="entry name" value="HMG"/>
    <property type="match status" value="2"/>
</dbReference>
<dbReference type="GO" id="GO:0005634">
    <property type="term" value="C:nucleus"/>
    <property type="evidence" value="ECO:0007669"/>
    <property type="project" value="UniProtKB-UniRule"/>
</dbReference>
<dbReference type="PROSITE" id="PS50118">
    <property type="entry name" value="HMG_BOX_2"/>
    <property type="match status" value="2"/>
</dbReference>
<dbReference type="Pfam" id="PF00505">
    <property type="entry name" value="HMG_box"/>
    <property type="match status" value="2"/>
</dbReference>
<protein>
    <submittedName>
        <fullName evidence="4">HMG-box domain/HMG (High mobility group) box/Protamine and protamine like, putative</fullName>
    </submittedName>
</protein>
<dbReference type="InterPro" id="IPR036910">
    <property type="entry name" value="HMG_box_dom_sf"/>
</dbReference>
<evidence type="ECO:0000313" key="4">
    <source>
        <dbReference type="EMBL" id="CAD2213355.1"/>
    </source>
</evidence>
<keyword evidence="1 2" id="KW-0238">DNA-binding</keyword>
<dbReference type="PRINTS" id="PR00886">
    <property type="entry name" value="HIGHMOBLTY12"/>
</dbReference>
<dbReference type="GO" id="GO:0003677">
    <property type="term" value="F:DNA binding"/>
    <property type="evidence" value="ECO:0007669"/>
    <property type="project" value="UniProtKB-UniRule"/>
</dbReference>
<dbReference type="Gene3D" id="1.10.30.10">
    <property type="entry name" value="High mobility group box domain"/>
    <property type="match status" value="2"/>
</dbReference>
<keyword evidence="2" id="KW-0539">Nucleus</keyword>
<dbReference type="SUPFAM" id="SSF47095">
    <property type="entry name" value="HMG-box"/>
    <property type="match status" value="2"/>
</dbReference>
<feature type="DNA-binding region" description="HMG box" evidence="2">
    <location>
        <begin position="77"/>
        <end position="145"/>
    </location>
</feature>
<dbReference type="EMBL" id="LR877145">
    <property type="protein sequence ID" value="CAD2213355.1"/>
    <property type="molecule type" value="Genomic_DNA"/>
</dbReference>
<dbReference type="OrthoDB" id="1919336at2759"/>
<feature type="domain" description="HMG box" evidence="3">
    <location>
        <begin position="77"/>
        <end position="145"/>
    </location>
</feature>
<organism evidence="4 5">
    <name type="scientific">Angomonas deanei</name>
    <dbReference type="NCBI Taxonomy" id="59799"/>
    <lineage>
        <taxon>Eukaryota</taxon>
        <taxon>Discoba</taxon>
        <taxon>Euglenozoa</taxon>
        <taxon>Kinetoplastea</taxon>
        <taxon>Metakinetoplastina</taxon>
        <taxon>Trypanosomatida</taxon>
        <taxon>Trypanosomatidae</taxon>
        <taxon>Strigomonadinae</taxon>
        <taxon>Angomonas</taxon>
    </lineage>
</organism>
<evidence type="ECO:0000313" key="5">
    <source>
        <dbReference type="Proteomes" id="UP000515908"/>
    </source>
</evidence>
<gene>
    <name evidence="4" type="ORF">ADEAN_000079600</name>
</gene>
<dbReference type="Proteomes" id="UP000515908">
    <property type="component" value="Chromosome 01"/>
</dbReference>
<dbReference type="InterPro" id="IPR009071">
    <property type="entry name" value="HMG_box_dom"/>
</dbReference>
<proteinExistence type="predicted"/>
<keyword evidence="5" id="KW-1185">Reference proteome</keyword>
<accession>A0A7G2C1F3</accession>
<feature type="DNA-binding region" description="HMG box" evidence="2">
    <location>
        <begin position="171"/>
        <end position="233"/>
    </location>
</feature>
<evidence type="ECO:0000256" key="1">
    <source>
        <dbReference type="ARBA" id="ARBA00023125"/>
    </source>
</evidence>
<name>A0A7G2C1F3_9TRYP</name>
<evidence type="ECO:0000259" key="3">
    <source>
        <dbReference type="PROSITE" id="PS50118"/>
    </source>
</evidence>
<dbReference type="PANTHER" id="PTHR48112">
    <property type="entry name" value="HIGH MOBILITY GROUP PROTEIN DSP1"/>
    <property type="match status" value="1"/>
</dbReference>
<reference evidence="4 5" key="1">
    <citation type="submission" date="2020-08" db="EMBL/GenBank/DDBJ databases">
        <authorList>
            <person name="Newling K."/>
            <person name="Davey J."/>
            <person name="Forrester S."/>
        </authorList>
    </citation>
    <scope>NUCLEOTIDE SEQUENCE [LARGE SCALE GENOMIC DNA]</scope>
    <source>
        <strain evidence="5">Crithidia deanei Carvalho (ATCC PRA-265)</strain>
    </source>
</reference>
<feature type="domain" description="HMG box" evidence="3">
    <location>
        <begin position="171"/>
        <end position="233"/>
    </location>
</feature>
<dbReference type="AlphaFoldDB" id="A0A7G2C1F3"/>
<dbReference type="VEuPathDB" id="TriTrypDB:ADEAN_000079600"/>
<dbReference type="InterPro" id="IPR050342">
    <property type="entry name" value="HMGB"/>
</dbReference>
<sequence>MSNPSQSELNAFVAKVAAELGDKATKRAVRERCEEHFKRSFLQSEELAAAISKLYVNSSSKPQKRTREAATKSADQPKGAVTAYIFFTTEKAPLLRAADPSKSQPQIMKEAAELWKNLGESEKAKYLNMAAEDKKRFDREVEAFKAKGGVMVRGSKKEAKVKKAKKDPNAPKRAKNAYMFFATEFRTKHPELSMIEQTKAAGEAWRNLADDAKKPYEAMAAKDRERYENEKSA</sequence>
<dbReference type="PANTHER" id="PTHR48112:SF22">
    <property type="entry name" value="MITOCHONDRIAL TRANSCRIPTION FACTOR A, ISOFORM B"/>
    <property type="match status" value="1"/>
</dbReference>
<evidence type="ECO:0000256" key="2">
    <source>
        <dbReference type="PROSITE-ProRule" id="PRU00267"/>
    </source>
</evidence>